<evidence type="ECO:0000256" key="2">
    <source>
        <dbReference type="ARBA" id="ARBA00022448"/>
    </source>
</evidence>
<evidence type="ECO:0000313" key="15">
    <source>
        <dbReference type="Proteomes" id="UP000198703"/>
    </source>
</evidence>
<feature type="transmembrane region" description="Helical" evidence="12">
    <location>
        <begin position="157"/>
        <end position="178"/>
    </location>
</feature>
<name>A0A1H3XH78_9RHOB</name>
<feature type="transmembrane region" description="Helical" evidence="12">
    <location>
        <begin position="218"/>
        <end position="242"/>
    </location>
</feature>
<feature type="domain" description="Ion transport" evidence="13">
    <location>
        <begin position="30"/>
        <end position="244"/>
    </location>
</feature>
<gene>
    <name evidence="14" type="ORF">SAMN05444370_102399</name>
</gene>
<evidence type="ECO:0000256" key="3">
    <source>
        <dbReference type="ARBA" id="ARBA00022538"/>
    </source>
</evidence>
<dbReference type="InterPro" id="IPR027359">
    <property type="entry name" value="Volt_channel_dom_sf"/>
</dbReference>
<evidence type="ECO:0000259" key="13">
    <source>
        <dbReference type="Pfam" id="PF00520"/>
    </source>
</evidence>
<evidence type="ECO:0000256" key="6">
    <source>
        <dbReference type="ARBA" id="ARBA00022882"/>
    </source>
</evidence>
<dbReference type="InterPro" id="IPR028325">
    <property type="entry name" value="VG_K_chnl"/>
</dbReference>
<proteinExistence type="predicted"/>
<keyword evidence="2" id="KW-0813">Transport</keyword>
<evidence type="ECO:0000256" key="10">
    <source>
        <dbReference type="ARBA" id="ARBA00023136"/>
    </source>
</evidence>
<keyword evidence="6" id="KW-0851">Voltage-gated channel</keyword>
<dbReference type="PRINTS" id="PR00169">
    <property type="entry name" value="KCHANNEL"/>
</dbReference>
<evidence type="ECO:0000256" key="12">
    <source>
        <dbReference type="SAM" id="Phobius"/>
    </source>
</evidence>
<accession>A0A1H3XH78</accession>
<dbReference type="RefSeq" id="WP_093249379.1">
    <property type="nucleotide sequence ID" value="NZ_FNQM01000002.1"/>
</dbReference>
<protein>
    <submittedName>
        <fullName evidence="14">Voltage-gated potassium channel</fullName>
    </submittedName>
</protein>
<dbReference type="GO" id="GO:0008076">
    <property type="term" value="C:voltage-gated potassium channel complex"/>
    <property type="evidence" value="ECO:0007669"/>
    <property type="project" value="InterPro"/>
</dbReference>
<evidence type="ECO:0000256" key="8">
    <source>
        <dbReference type="ARBA" id="ARBA00022989"/>
    </source>
</evidence>
<dbReference type="GO" id="GO:0005249">
    <property type="term" value="F:voltage-gated potassium channel activity"/>
    <property type="evidence" value="ECO:0007669"/>
    <property type="project" value="InterPro"/>
</dbReference>
<organism evidence="14 15">
    <name type="scientific">Rubrimonas cliftonensis</name>
    <dbReference type="NCBI Taxonomy" id="89524"/>
    <lineage>
        <taxon>Bacteria</taxon>
        <taxon>Pseudomonadati</taxon>
        <taxon>Pseudomonadota</taxon>
        <taxon>Alphaproteobacteria</taxon>
        <taxon>Rhodobacterales</taxon>
        <taxon>Paracoccaceae</taxon>
        <taxon>Rubrimonas</taxon>
    </lineage>
</organism>
<keyword evidence="9" id="KW-0406">Ion transport</keyword>
<comment type="subcellular location">
    <subcellularLocation>
        <location evidence="1">Membrane</location>
        <topology evidence="1">Multi-pass membrane protein</topology>
    </subcellularLocation>
</comment>
<evidence type="ECO:0000256" key="11">
    <source>
        <dbReference type="ARBA" id="ARBA00023303"/>
    </source>
</evidence>
<dbReference type="STRING" id="89524.SAMN05444370_102399"/>
<evidence type="ECO:0000256" key="7">
    <source>
        <dbReference type="ARBA" id="ARBA00022958"/>
    </source>
</evidence>
<dbReference type="AlphaFoldDB" id="A0A1H3XH78"/>
<keyword evidence="11 14" id="KW-0407">Ion channel</keyword>
<dbReference type="Pfam" id="PF00520">
    <property type="entry name" value="Ion_trans"/>
    <property type="match status" value="1"/>
</dbReference>
<dbReference type="GO" id="GO:0001508">
    <property type="term" value="P:action potential"/>
    <property type="evidence" value="ECO:0007669"/>
    <property type="project" value="TreeGrafter"/>
</dbReference>
<keyword evidence="4 12" id="KW-0812">Transmembrane</keyword>
<dbReference type="SUPFAM" id="SSF81324">
    <property type="entry name" value="Voltage-gated potassium channels"/>
    <property type="match status" value="1"/>
</dbReference>
<dbReference type="EMBL" id="FNQM01000002">
    <property type="protein sequence ID" value="SDZ98014.1"/>
    <property type="molecule type" value="Genomic_DNA"/>
</dbReference>
<dbReference type="InterPro" id="IPR005821">
    <property type="entry name" value="Ion_trans_dom"/>
</dbReference>
<dbReference type="PANTHER" id="PTHR11537">
    <property type="entry name" value="VOLTAGE-GATED POTASSIUM CHANNEL"/>
    <property type="match status" value="1"/>
</dbReference>
<dbReference type="PANTHER" id="PTHR11537:SF254">
    <property type="entry name" value="POTASSIUM VOLTAGE-GATED CHANNEL PROTEIN SHAB"/>
    <property type="match status" value="1"/>
</dbReference>
<keyword evidence="10 12" id="KW-0472">Membrane</keyword>
<evidence type="ECO:0000256" key="9">
    <source>
        <dbReference type="ARBA" id="ARBA00023065"/>
    </source>
</evidence>
<evidence type="ECO:0000313" key="14">
    <source>
        <dbReference type="EMBL" id="SDZ98014.1"/>
    </source>
</evidence>
<dbReference type="Proteomes" id="UP000198703">
    <property type="component" value="Unassembled WGS sequence"/>
</dbReference>
<keyword evidence="8 12" id="KW-1133">Transmembrane helix</keyword>
<sequence length="267" mass="28764">MARRLRSELYRQLEPQAWRRAGLSPVNRALVALILASVALAVLETEPSLGAAFHRGLGVAQVLIGGVFLAEYVVRIWIAPEDPRYAERFGRLRYALSWPALVDLLALAPAFLLVGGGEAYLLRMARLLRILRIARLGRFSRASARLIAALAARRFEFAVTLAFGGVLMLLASTLLYLVEGSGQPEAFGSIPRAMWWSIATLTTVGYGDVTPITPLGRVFAGATAVVGIGVIAMPAGIVAAALGEAMRPERRPTVRPQAREDAAPARN</sequence>
<feature type="transmembrane region" description="Helical" evidence="12">
    <location>
        <begin position="21"/>
        <end position="43"/>
    </location>
</feature>
<keyword evidence="5" id="KW-0631">Potassium channel</keyword>
<evidence type="ECO:0000256" key="1">
    <source>
        <dbReference type="ARBA" id="ARBA00004141"/>
    </source>
</evidence>
<feature type="transmembrane region" description="Helical" evidence="12">
    <location>
        <begin position="95"/>
        <end position="114"/>
    </location>
</feature>
<evidence type="ECO:0000256" key="4">
    <source>
        <dbReference type="ARBA" id="ARBA00022692"/>
    </source>
</evidence>
<keyword evidence="7" id="KW-0630">Potassium</keyword>
<dbReference type="OrthoDB" id="9799090at2"/>
<reference evidence="14 15" key="1">
    <citation type="submission" date="2016-10" db="EMBL/GenBank/DDBJ databases">
        <authorList>
            <person name="de Groot N.N."/>
        </authorList>
    </citation>
    <scope>NUCLEOTIDE SEQUENCE [LARGE SCALE GENOMIC DNA]</scope>
    <source>
        <strain evidence="14 15">DSM 15345</strain>
    </source>
</reference>
<keyword evidence="15" id="KW-1185">Reference proteome</keyword>
<evidence type="ECO:0000256" key="5">
    <source>
        <dbReference type="ARBA" id="ARBA00022826"/>
    </source>
</evidence>
<dbReference type="Gene3D" id="1.10.287.70">
    <property type="match status" value="1"/>
</dbReference>
<keyword evidence="3" id="KW-0633">Potassium transport</keyword>
<dbReference type="Gene3D" id="1.20.120.350">
    <property type="entry name" value="Voltage-gated potassium channels. Chain C"/>
    <property type="match status" value="1"/>
</dbReference>